<protein>
    <submittedName>
        <fullName evidence="2">Uncharacterized protein</fullName>
    </submittedName>
</protein>
<feature type="compositionally biased region" description="Basic residues" evidence="1">
    <location>
        <begin position="23"/>
        <end position="41"/>
    </location>
</feature>
<dbReference type="AlphaFoldDB" id="A0A6J4SEX4"/>
<evidence type="ECO:0000256" key="1">
    <source>
        <dbReference type="SAM" id="MobiDB-lite"/>
    </source>
</evidence>
<feature type="non-terminal residue" evidence="2">
    <location>
        <position position="1"/>
    </location>
</feature>
<accession>A0A6J4SEX4</accession>
<proteinExistence type="predicted"/>
<evidence type="ECO:0000313" key="2">
    <source>
        <dbReference type="EMBL" id="CAA9497726.1"/>
    </source>
</evidence>
<name>A0A6J4SEX4_9SPHN</name>
<organism evidence="2">
    <name type="scientific">uncultured Sphingomonas sp</name>
    <dbReference type="NCBI Taxonomy" id="158754"/>
    <lineage>
        <taxon>Bacteria</taxon>
        <taxon>Pseudomonadati</taxon>
        <taxon>Pseudomonadota</taxon>
        <taxon>Alphaproteobacteria</taxon>
        <taxon>Sphingomonadales</taxon>
        <taxon>Sphingomonadaceae</taxon>
        <taxon>Sphingomonas</taxon>
        <taxon>environmental samples</taxon>
    </lineage>
</organism>
<dbReference type="EMBL" id="CADCVZ010000012">
    <property type="protein sequence ID" value="CAA9497726.1"/>
    <property type="molecule type" value="Genomic_DNA"/>
</dbReference>
<feature type="region of interest" description="Disordered" evidence="1">
    <location>
        <begin position="19"/>
        <end position="55"/>
    </location>
</feature>
<sequence>CAPTAAPARRRTTIMTRSCATARARRVRRRRAHCSTSRKTRPGPSRGPTAGERPN</sequence>
<reference evidence="2" key="1">
    <citation type="submission" date="2020-02" db="EMBL/GenBank/DDBJ databases">
        <authorList>
            <person name="Meier V. D."/>
        </authorList>
    </citation>
    <scope>NUCLEOTIDE SEQUENCE</scope>
    <source>
        <strain evidence="2">AVDCRST_MAG09</strain>
    </source>
</reference>
<gene>
    <name evidence="2" type="ORF">AVDCRST_MAG09-495</name>
</gene>
<feature type="non-terminal residue" evidence="2">
    <location>
        <position position="55"/>
    </location>
</feature>